<evidence type="ECO:0000313" key="5">
    <source>
        <dbReference type="EMBL" id="AEJ61073.1"/>
    </source>
</evidence>
<evidence type="ECO:0000256" key="3">
    <source>
        <dbReference type="ARBA" id="ARBA00022840"/>
    </source>
</evidence>
<dbReference type="GO" id="GO:0005524">
    <property type="term" value="F:ATP binding"/>
    <property type="evidence" value="ECO:0007669"/>
    <property type="project" value="UniProtKB-KW"/>
</dbReference>
<proteinExistence type="predicted"/>
<feature type="domain" description="ABC transporter" evidence="4">
    <location>
        <begin position="4"/>
        <end position="221"/>
    </location>
</feature>
<dbReference type="RefSeq" id="WP_014624450.1">
    <property type="nucleotide sequence ID" value="NC_017583.1"/>
</dbReference>
<evidence type="ECO:0000256" key="1">
    <source>
        <dbReference type="ARBA" id="ARBA00022448"/>
    </source>
</evidence>
<dbReference type="SUPFAM" id="SSF52540">
    <property type="entry name" value="P-loop containing nucleoside triphosphate hydrolases"/>
    <property type="match status" value="1"/>
</dbReference>
<evidence type="ECO:0000313" key="6">
    <source>
        <dbReference type="Proteomes" id="UP000007254"/>
    </source>
</evidence>
<evidence type="ECO:0000259" key="4">
    <source>
        <dbReference type="PROSITE" id="PS50893"/>
    </source>
</evidence>
<dbReference type="GO" id="GO:0016887">
    <property type="term" value="F:ATP hydrolysis activity"/>
    <property type="evidence" value="ECO:0007669"/>
    <property type="project" value="InterPro"/>
</dbReference>
<dbReference type="PANTHER" id="PTHR42788:SF13">
    <property type="entry name" value="ALIPHATIC SULFONATES IMPORT ATP-BINDING PROTEIN SSUB"/>
    <property type="match status" value="1"/>
</dbReference>
<protein>
    <submittedName>
        <fullName evidence="5">ABC transporter related protein</fullName>
    </submittedName>
</protein>
<dbReference type="InterPro" id="IPR027417">
    <property type="entry name" value="P-loop_NTPase"/>
</dbReference>
<dbReference type="STRING" id="869211.Spith_0797"/>
<reference evidence="5 6" key="1">
    <citation type="submission" date="2011-06" db="EMBL/GenBank/DDBJ databases">
        <title>The complete genome of Spirochaeta thermophila DSM 6578.</title>
        <authorList>
            <consortium name="US DOE Joint Genome Institute (JGI-PGF)"/>
            <person name="Lucas S."/>
            <person name="Lapidus A."/>
            <person name="Bruce D."/>
            <person name="Goodwin L."/>
            <person name="Pitluck S."/>
            <person name="Peters L."/>
            <person name="Kyrpides N."/>
            <person name="Mavromatis K."/>
            <person name="Ivanova N."/>
            <person name="Mikailova N."/>
            <person name="Pagani I."/>
            <person name="Chertkov O."/>
            <person name="Detter J.C."/>
            <person name="Tapia R."/>
            <person name="Han C."/>
            <person name="Land M."/>
            <person name="Hauser L."/>
            <person name="Markowitz V."/>
            <person name="Cheng J.-F."/>
            <person name="Hugenholtz P."/>
            <person name="Woyke T."/>
            <person name="Wu D."/>
            <person name="Spring S."/>
            <person name="Merkhoffer B."/>
            <person name="Schneider S."/>
            <person name="Klenk H.-P."/>
            <person name="Eisen J.A."/>
        </authorList>
    </citation>
    <scope>NUCLEOTIDE SEQUENCE [LARGE SCALE GENOMIC DNA]</scope>
    <source>
        <strain evidence="6">ATCC 700085 / DSM 6578 / Z-1203</strain>
    </source>
</reference>
<dbReference type="InterPro" id="IPR003593">
    <property type="entry name" value="AAA+_ATPase"/>
</dbReference>
<dbReference type="AlphaFoldDB" id="G0GB49"/>
<dbReference type="Proteomes" id="UP000007254">
    <property type="component" value="Chromosome"/>
</dbReference>
<dbReference type="EMBL" id="CP002903">
    <property type="protein sequence ID" value="AEJ61073.1"/>
    <property type="molecule type" value="Genomic_DNA"/>
</dbReference>
<organism evidence="5 6">
    <name type="scientific">Winmispira thermophila (strain ATCC 700085 / DSM 6578 / Z-1203)</name>
    <name type="common">Spirochaeta thermophila</name>
    <dbReference type="NCBI Taxonomy" id="869211"/>
    <lineage>
        <taxon>Bacteria</taxon>
        <taxon>Pseudomonadati</taxon>
        <taxon>Spirochaetota</taxon>
        <taxon>Spirochaetia</taxon>
        <taxon>Winmispirales</taxon>
        <taxon>Winmispiraceae</taxon>
        <taxon>Winmispira</taxon>
    </lineage>
</organism>
<keyword evidence="2" id="KW-0547">Nucleotide-binding</keyword>
<dbReference type="InterPro" id="IPR003439">
    <property type="entry name" value="ABC_transporter-like_ATP-bd"/>
</dbReference>
<keyword evidence="1" id="KW-0813">Transport</keyword>
<dbReference type="KEGG" id="stq:Spith_0797"/>
<sequence>MSGIRLDGIRVAFPGRLVFDDFSLTIPEGKITCLMGPSACGKTTLLRVLAGLLTPQAGRCTGLPVGPVSMVFQEPRLLPWATVRENIALVLPPHEGERTMVEHLMEELGLAPYAGAYPHQLSGGLKQRVGLARALAFPSPLLLMDEPFLSLDLVLLSKTLRVFHRLWKEQPRTTVLVSHRLEEPLLLADHVVVLGGAPTRPVAFFEHPVPHGVEDMTDPRLLPLEHGIRQALASIEEPRTSGRTSPS</sequence>
<accession>G0GB49</accession>
<dbReference type="HOGENOM" id="CLU_000604_1_22_12"/>
<dbReference type="PANTHER" id="PTHR42788">
    <property type="entry name" value="TAURINE IMPORT ATP-BINDING PROTEIN-RELATED"/>
    <property type="match status" value="1"/>
</dbReference>
<keyword evidence="3" id="KW-0067">ATP-binding</keyword>
<gene>
    <name evidence="5" type="ordered locus">Spith_0797</name>
</gene>
<dbReference type="InterPro" id="IPR050166">
    <property type="entry name" value="ABC_transporter_ATP-bind"/>
</dbReference>
<dbReference type="SMART" id="SM00382">
    <property type="entry name" value="AAA"/>
    <property type="match status" value="1"/>
</dbReference>
<dbReference type="Gene3D" id="3.40.50.300">
    <property type="entry name" value="P-loop containing nucleotide triphosphate hydrolases"/>
    <property type="match status" value="1"/>
</dbReference>
<dbReference type="Pfam" id="PF00005">
    <property type="entry name" value="ABC_tran"/>
    <property type="match status" value="1"/>
</dbReference>
<dbReference type="PROSITE" id="PS50893">
    <property type="entry name" value="ABC_TRANSPORTER_2"/>
    <property type="match status" value="1"/>
</dbReference>
<evidence type="ECO:0000256" key="2">
    <source>
        <dbReference type="ARBA" id="ARBA00022741"/>
    </source>
</evidence>
<name>G0GB49_WINT7</name>
<keyword evidence="6" id="KW-1185">Reference proteome</keyword>